<dbReference type="Proteomes" id="UP000635853">
    <property type="component" value="Unassembled WGS sequence"/>
</dbReference>
<organism evidence="3 4">
    <name type="scientific">Rhodovulum visakhapatnamense</name>
    <dbReference type="NCBI Taxonomy" id="364297"/>
    <lineage>
        <taxon>Bacteria</taxon>
        <taxon>Pseudomonadati</taxon>
        <taxon>Pseudomonadota</taxon>
        <taxon>Alphaproteobacteria</taxon>
        <taxon>Rhodobacterales</taxon>
        <taxon>Paracoccaceae</taxon>
        <taxon>Rhodovulum</taxon>
    </lineage>
</organism>
<dbReference type="PROSITE" id="PS50206">
    <property type="entry name" value="RHODANESE_3"/>
    <property type="match status" value="1"/>
</dbReference>
<evidence type="ECO:0000313" key="5">
    <source>
        <dbReference type="Proteomes" id="UP000635853"/>
    </source>
</evidence>
<evidence type="ECO:0000313" key="2">
    <source>
        <dbReference type="EMBL" id="MBL3577086.1"/>
    </source>
</evidence>
<dbReference type="Gene3D" id="3.40.250.10">
    <property type="entry name" value="Rhodanese-like domain"/>
    <property type="match status" value="1"/>
</dbReference>
<gene>
    <name evidence="3" type="ORF">EV657_101333</name>
    <name evidence="2" type="ORF">JMJ92_02780</name>
</gene>
<dbReference type="PANTHER" id="PTHR43031:SF1">
    <property type="entry name" value="PYRIDINE NUCLEOTIDE-DISULPHIDE OXIDOREDUCTASE"/>
    <property type="match status" value="1"/>
</dbReference>
<dbReference type="EMBL" id="JAESIL010000007">
    <property type="protein sequence ID" value="MBL3577086.1"/>
    <property type="molecule type" value="Genomic_DNA"/>
</dbReference>
<dbReference type="Pfam" id="PF00581">
    <property type="entry name" value="Rhodanese"/>
    <property type="match status" value="1"/>
</dbReference>
<dbReference type="InterPro" id="IPR050229">
    <property type="entry name" value="GlpE_sulfurtransferase"/>
</dbReference>
<dbReference type="RefSeq" id="WP_113669787.1">
    <property type="nucleotide sequence ID" value="NZ_JAESIL010000007.1"/>
</dbReference>
<sequence length="124" mass="14221">MLKWFDLMAKVYPYIEEIRAKDASVHAEKGELVLIDVREIHEVARFGKAKGALHIPLQMIRHKADAKSPHFDPALDPAKSFALYCENGSRSLLAARMMKKMGYDDVYNMGTFREWLNAKLPVEK</sequence>
<proteinExistence type="predicted"/>
<name>A0A4R8G632_9RHOB</name>
<accession>A0A4R8G632</accession>
<dbReference type="SMART" id="SM00450">
    <property type="entry name" value="RHOD"/>
    <property type="match status" value="1"/>
</dbReference>
<reference evidence="5" key="2">
    <citation type="submission" date="2021-01" db="EMBL/GenBank/DDBJ databases">
        <title>Draft genomes of Rhodovulum sulfidophilum.</title>
        <authorList>
            <person name="Guzman M.S."/>
        </authorList>
    </citation>
    <scope>NUCLEOTIDE SEQUENCE [LARGE SCALE GENOMIC DNA]</scope>
    <source>
        <strain evidence="5">AB19</strain>
    </source>
</reference>
<comment type="caution">
    <text evidence="3">The sequence shown here is derived from an EMBL/GenBank/DDBJ whole genome shotgun (WGS) entry which is preliminary data.</text>
</comment>
<dbReference type="SUPFAM" id="SSF52821">
    <property type="entry name" value="Rhodanese/Cell cycle control phosphatase"/>
    <property type="match status" value="1"/>
</dbReference>
<dbReference type="InterPro" id="IPR001763">
    <property type="entry name" value="Rhodanese-like_dom"/>
</dbReference>
<dbReference type="EMBL" id="SOEB01000001">
    <property type="protein sequence ID" value="TDX33903.1"/>
    <property type="molecule type" value="Genomic_DNA"/>
</dbReference>
<dbReference type="PANTHER" id="PTHR43031">
    <property type="entry name" value="FAD-DEPENDENT OXIDOREDUCTASE"/>
    <property type="match status" value="1"/>
</dbReference>
<reference evidence="2" key="3">
    <citation type="submission" date="2021-01" db="EMBL/GenBank/DDBJ databases">
        <authorList>
            <person name="Guzman M.S."/>
        </authorList>
    </citation>
    <scope>NUCLEOTIDE SEQUENCE</scope>
    <source>
        <strain evidence="2">AB19</strain>
    </source>
</reference>
<keyword evidence="3" id="KW-0808">Transferase</keyword>
<dbReference type="Proteomes" id="UP000295484">
    <property type="component" value="Unassembled WGS sequence"/>
</dbReference>
<feature type="domain" description="Rhodanese" evidence="1">
    <location>
        <begin position="28"/>
        <end position="124"/>
    </location>
</feature>
<evidence type="ECO:0000259" key="1">
    <source>
        <dbReference type="PROSITE" id="PS50206"/>
    </source>
</evidence>
<evidence type="ECO:0000313" key="4">
    <source>
        <dbReference type="Proteomes" id="UP000295484"/>
    </source>
</evidence>
<evidence type="ECO:0000313" key="3">
    <source>
        <dbReference type="EMBL" id="TDX33903.1"/>
    </source>
</evidence>
<protein>
    <submittedName>
        <fullName evidence="2 3">Sulfurtransferase</fullName>
    </submittedName>
</protein>
<keyword evidence="5" id="KW-1185">Reference proteome</keyword>
<reference evidence="3 4" key="1">
    <citation type="submission" date="2019-03" db="EMBL/GenBank/DDBJ databases">
        <title>Genomic Encyclopedia of Type Strains, Phase IV (KMG-IV): sequencing the most valuable type-strain genomes for metagenomic binning, comparative biology and taxonomic classification.</title>
        <authorList>
            <person name="Goeker M."/>
        </authorList>
    </citation>
    <scope>NUCLEOTIDE SEQUENCE [LARGE SCALE GENOMIC DNA]</scope>
    <source>
        <strain evidence="3 4">JA181</strain>
    </source>
</reference>
<dbReference type="InterPro" id="IPR036873">
    <property type="entry name" value="Rhodanese-like_dom_sf"/>
</dbReference>
<dbReference type="AlphaFoldDB" id="A0A4R8G632"/>
<dbReference type="GO" id="GO:0016740">
    <property type="term" value="F:transferase activity"/>
    <property type="evidence" value="ECO:0007669"/>
    <property type="project" value="UniProtKB-KW"/>
</dbReference>